<keyword evidence="2" id="KW-1185">Reference proteome</keyword>
<name>A0AAD3HF32_9STRA</name>
<organism evidence="1 2">
    <name type="scientific">Chaetoceros tenuissimus</name>
    <dbReference type="NCBI Taxonomy" id="426638"/>
    <lineage>
        <taxon>Eukaryota</taxon>
        <taxon>Sar</taxon>
        <taxon>Stramenopiles</taxon>
        <taxon>Ochrophyta</taxon>
        <taxon>Bacillariophyta</taxon>
        <taxon>Coscinodiscophyceae</taxon>
        <taxon>Chaetocerotophycidae</taxon>
        <taxon>Chaetocerotales</taxon>
        <taxon>Chaetocerotaceae</taxon>
        <taxon>Chaetoceros</taxon>
    </lineage>
</organism>
<accession>A0AAD3HF32</accession>
<comment type="caution">
    <text evidence="1">The sequence shown here is derived from an EMBL/GenBank/DDBJ whole genome shotgun (WGS) entry which is preliminary data.</text>
</comment>
<gene>
    <name evidence="1" type="ORF">CTEN210_17275</name>
</gene>
<reference evidence="1 2" key="1">
    <citation type="journal article" date="2021" name="Sci. Rep.">
        <title>The genome of the diatom Chaetoceros tenuissimus carries an ancient integrated fragment of an extant virus.</title>
        <authorList>
            <person name="Hongo Y."/>
            <person name="Kimura K."/>
            <person name="Takaki Y."/>
            <person name="Yoshida Y."/>
            <person name="Baba S."/>
            <person name="Kobayashi G."/>
            <person name="Nagasaki K."/>
            <person name="Hano T."/>
            <person name="Tomaru Y."/>
        </authorList>
    </citation>
    <scope>NUCLEOTIDE SEQUENCE [LARGE SCALE GENOMIC DNA]</scope>
    <source>
        <strain evidence="1 2">NIES-3715</strain>
    </source>
</reference>
<evidence type="ECO:0000313" key="2">
    <source>
        <dbReference type="Proteomes" id="UP001054902"/>
    </source>
</evidence>
<dbReference type="EMBL" id="BLLK01000069">
    <property type="protein sequence ID" value="GFH60799.1"/>
    <property type="molecule type" value="Genomic_DNA"/>
</dbReference>
<protein>
    <submittedName>
        <fullName evidence="1">Uncharacterized protein</fullName>
    </submittedName>
</protein>
<dbReference type="Proteomes" id="UP001054902">
    <property type="component" value="Unassembled WGS sequence"/>
</dbReference>
<sequence>MPRRERNEEVPTDAPSIILPSWFHEAKKYQVMEYDTKKYPFREVIAEWLEVPSDKLEQIHEIKTIPETRTPIHPLIRHAWTAAKLEPKISSTMRRAKKTGLYSSPQYENYIKVYRDFIRNEIRPLCTNGSIDEQIVYQYPPTTRVVMPNGNKTISMHCDKDYDNHQDAEINFWIPVTLVRGNNSLFLESKPGKGDFQSVELQYGQYLKFDGHDCRHYTVHNDTDTCRVSFDFRVIPTGLCTQKQRIGDFCVEETTSDAAYISYWKKSKKNSNPIPCD</sequence>
<evidence type="ECO:0000313" key="1">
    <source>
        <dbReference type="EMBL" id="GFH60799.1"/>
    </source>
</evidence>
<proteinExistence type="predicted"/>
<dbReference type="AlphaFoldDB" id="A0AAD3HF32"/>